<keyword evidence="4" id="KW-0804">Transcription</keyword>
<evidence type="ECO:0000256" key="4">
    <source>
        <dbReference type="ARBA" id="ARBA00023163"/>
    </source>
</evidence>
<dbReference type="InterPro" id="IPR005119">
    <property type="entry name" value="LysR_subst-bd"/>
</dbReference>
<dbReference type="InterPro" id="IPR058163">
    <property type="entry name" value="LysR-type_TF_proteobact-type"/>
</dbReference>
<dbReference type="InterPro" id="IPR036390">
    <property type="entry name" value="WH_DNA-bd_sf"/>
</dbReference>
<dbReference type="EMBL" id="BMXV01000004">
    <property type="protein sequence ID" value="GGY73009.1"/>
    <property type="molecule type" value="Genomic_DNA"/>
</dbReference>
<keyword evidence="3" id="KW-0238">DNA-binding</keyword>
<dbReference type="RefSeq" id="WP_189575976.1">
    <property type="nucleotide sequence ID" value="NZ_BMXV01000004.1"/>
</dbReference>
<feature type="domain" description="HTH lysR-type" evidence="5">
    <location>
        <begin position="1"/>
        <end position="59"/>
    </location>
</feature>
<evidence type="ECO:0000313" key="6">
    <source>
        <dbReference type="EMBL" id="GGY73009.1"/>
    </source>
</evidence>
<keyword evidence="7" id="KW-1185">Reference proteome</keyword>
<dbReference type="Pfam" id="PF00126">
    <property type="entry name" value="HTH_1"/>
    <property type="match status" value="1"/>
</dbReference>
<sequence>MYDLKELEAFVSVVKTGSLTASTRDLNLPKSTLSRRIRQLEEAVGQPLLQRQSKRIFPNDAGRVFYRYSNEILELVSQGHEALEELREGVSGTLELHCHEAFIRGWFARMVERFRDQHAGLSVSVRTLRAAPEEVREGVCVWLGIPPEGNYRCEVLGHLTQGVYGSRDYFHTYGRPESPADLGDHAWIDMLGMDSAGVVLNHPVHGPYPIMPRKGRFSVDQYTVQGDAIAAGRGVGLIPHWLADKRLQAHPEAFELCMAGWQGPVLPVSLLYPHGVLPRRTRLFVQNVRSSVPVEWQRQAVSGASGPVVPENGTYHAAQ</sequence>
<name>A0ABQ3B4G3_9GAMM</name>
<proteinExistence type="inferred from homology"/>
<gene>
    <name evidence="6" type="primary">irgB</name>
    <name evidence="6" type="ORF">GCM10007071_20130</name>
</gene>
<accession>A0ABQ3B4G3</accession>
<dbReference type="Gene3D" id="1.10.10.10">
    <property type="entry name" value="Winged helix-like DNA-binding domain superfamily/Winged helix DNA-binding domain"/>
    <property type="match status" value="1"/>
</dbReference>
<evidence type="ECO:0000256" key="3">
    <source>
        <dbReference type="ARBA" id="ARBA00023125"/>
    </source>
</evidence>
<dbReference type="Gene3D" id="3.40.190.290">
    <property type="match status" value="1"/>
</dbReference>
<evidence type="ECO:0000256" key="1">
    <source>
        <dbReference type="ARBA" id="ARBA00009437"/>
    </source>
</evidence>
<dbReference type="Pfam" id="PF03466">
    <property type="entry name" value="LysR_substrate"/>
    <property type="match status" value="1"/>
</dbReference>
<dbReference type="PANTHER" id="PTHR30537:SF66">
    <property type="entry name" value="IRON-REGULATED VIRULENCE REGULATORY PROTEIN IRGB"/>
    <property type="match status" value="1"/>
</dbReference>
<reference evidence="7" key="1">
    <citation type="journal article" date="2019" name="Int. J. Syst. Evol. Microbiol.">
        <title>The Global Catalogue of Microorganisms (GCM) 10K type strain sequencing project: providing services to taxonomists for standard genome sequencing and annotation.</title>
        <authorList>
            <consortium name="The Broad Institute Genomics Platform"/>
            <consortium name="The Broad Institute Genome Sequencing Center for Infectious Disease"/>
            <person name="Wu L."/>
            <person name="Ma J."/>
        </authorList>
    </citation>
    <scope>NUCLEOTIDE SEQUENCE [LARGE SCALE GENOMIC DNA]</scope>
    <source>
        <strain evidence="7">KCTC 22280</strain>
    </source>
</reference>
<comment type="caution">
    <text evidence="6">The sequence shown here is derived from an EMBL/GenBank/DDBJ whole genome shotgun (WGS) entry which is preliminary data.</text>
</comment>
<dbReference type="InterPro" id="IPR000847">
    <property type="entry name" value="LysR_HTH_N"/>
</dbReference>
<keyword evidence="2" id="KW-0805">Transcription regulation</keyword>
<evidence type="ECO:0000259" key="5">
    <source>
        <dbReference type="PROSITE" id="PS50931"/>
    </source>
</evidence>
<evidence type="ECO:0000256" key="2">
    <source>
        <dbReference type="ARBA" id="ARBA00023015"/>
    </source>
</evidence>
<evidence type="ECO:0000313" key="7">
    <source>
        <dbReference type="Proteomes" id="UP000601597"/>
    </source>
</evidence>
<dbReference type="PANTHER" id="PTHR30537">
    <property type="entry name" value="HTH-TYPE TRANSCRIPTIONAL REGULATOR"/>
    <property type="match status" value="1"/>
</dbReference>
<protein>
    <submittedName>
        <fullName evidence="6">Iron-regulated virulence regulatory protein IrgB</fullName>
    </submittedName>
</protein>
<dbReference type="SUPFAM" id="SSF53850">
    <property type="entry name" value="Periplasmic binding protein-like II"/>
    <property type="match status" value="1"/>
</dbReference>
<comment type="similarity">
    <text evidence="1">Belongs to the LysR transcriptional regulatory family.</text>
</comment>
<dbReference type="Proteomes" id="UP000601597">
    <property type="component" value="Unassembled WGS sequence"/>
</dbReference>
<dbReference type="PROSITE" id="PS50931">
    <property type="entry name" value="HTH_LYSR"/>
    <property type="match status" value="1"/>
</dbReference>
<dbReference type="SUPFAM" id="SSF46785">
    <property type="entry name" value="Winged helix' DNA-binding domain"/>
    <property type="match status" value="1"/>
</dbReference>
<organism evidence="6 7">
    <name type="scientific">Marinobacter zhanjiangensis</name>
    <dbReference type="NCBI Taxonomy" id="578215"/>
    <lineage>
        <taxon>Bacteria</taxon>
        <taxon>Pseudomonadati</taxon>
        <taxon>Pseudomonadota</taxon>
        <taxon>Gammaproteobacteria</taxon>
        <taxon>Pseudomonadales</taxon>
        <taxon>Marinobacteraceae</taxon>
        <taxon>Marinobacter</taxon>
    </lineage>
</organism>
<dbReference type="InterPro" id="IPR036388">
    <property type="entry name" value="WH-like_DNA-bd_sf"/>
</dbReference>